<dbReference type="SUPFAM" id="SSF55811">
    <property type="entry name" value="Nudix"/>
    <property type="match status" value="1"/>
</dbReference>
<dbReference type="InterPro" id="IPR020476">
    <property type="entry name" value="Nudix_hydrolase"/>
</dbReference>
<dbReference type="PRINTS" id="PR00502">
    <property type="entry name" value="NUDIXFAMILY"/>
</dbReference>
<sequence>MVRHERLGVVRWEIPGGHVEPGESAAEAAMRETVEETGVLVTPGRIVADCVHRWRGRGVGIVYFEAVPQPSAELRTTDSRIKEVAWIDPADLVPEDTSALGWPVIQHVAAGNRSVLHLSASHHRTAAGWEPLILSSRLCAE</sequence>
<dbReference type="EMBL" id="BAAANF010000004">
    <property type="protein sequence ID" value="GAA1673932.1"/>
    <property type="molecule type" value="Genomic_DNA"/>
</dbReference>
<dbReference type="Gene3D" id="3.90.79.10">
    <property type="entry name" value="Nucleoside Triphosphate Pyrophosphohydrolase"/>
    <property type="match status" value="1"/>
</dbReference>
<dbReference type="InterPro" id="IPR000086">
    <property type="entry name" value="NUDIX_hydrolase_dom"/>
</dbReference>
<dbReference type="PROSITE" id="PS51462">
    <property type="entry name" value="NUDIX"/>
    <property type="match status" value="1"/>
</dbReference>
<accession>A0ABP4SJR2</accession>
<dbReference type="PANTHER" id="PTHR43046:SF14">
    <property type="entry name" value="MUTT_NUDIX FAMILY PROTEIN"/>
    <property type="match status" value="1"/>
</dbReference>
<name>A0ABP4SJR2_9ACTN</name>
<keyword evidence="7" id="KW-1185">Reference proteome</keyword>
<organism evidence="6 7">
    <name type="scientific">Kribbella yunnanensis</name>
    <dbReference type="NCBI Taxonomy" id="190194"/>
    <lineage>
        <taxon>Bacteria</taxon>
        <taxon>Bacillati</taxon>
        <taxon>Actinomycetota</taxon>
        <taxon>Actinomycetes</taxon>
        <taxon>Propionibacteriales</taxon>
        <taxon>Kribbellaceae</taxon>
        <taxon>Kribbella</taxon>
    </lineage>
</organism>
<dbReference type="InterPro" id="IPR015797">
    <property type="entry name" value="NUDIX_hydrolase-like_dom_sf"/>
</dbReference>
<evidence type="ECO:0000256" key="4">
    <source>
        <dbReference type="RuleBase" id="RU003476"/>
    </source>
</evidence>
<keyword evidence="3 4" id="KW-0378">Hydrolase</keyword>
<proteinExistence type="inferred from homology"/>
<gene>
    <name evidence="6" type="ORF">GCM10009745_16220</name>
</gene>
<reference evidence="7" key="1">
    <citation type="journal article" date="2019" name="Int. J. Syst. Evol. Microbiol.">
        <title>The Global Catalogue of Microorganisms (GCM) 10K type strain sequencing project: providing services to taxonomists for standard genome sequencing and annotation.</title>
        <authorList>
            <consortium name="The Broad Institute Genomics Platform"/>
            <consortium name="The Broad Institute Genome Sequencing Center for Infectious Disease"/>
            <person name="Wu L."/>
            <person name="Ma J."/>
        </authorList>
    </citation>
    <scope>NUCLEOTIDE SEQUENCE [LARGE SCALE GENOMIC DNA]</scope>
    <source>
        <strain evidence="7">JCM 14307</strain>
    </source>
</reference>
<comment type="cofactor">
    <cofactor evidence="1">
        <name>Mg(2+)</name>
        <dbReference type="ChEBI" id="CHEBI:18420"/>
    </cofactor>
</comment>
<evidence type="ECO:0000256" key="3">
    <source>
        <dbReference type="ARBA" id="ARBA00022801"/>
    </source>
</evidence>
<protein>
    <recommendedName>
        <fullName evidence="5">Nudix hydrolase domain-containing protein</fullName>
    </recommendedName>
</protein>
<dbReference type="Proteomes" id="UP001500280">
    <property type="component" value="Unassembled WGS sequence"/>
</dbReference>
<dbReference type="Pfam" id="PF00293">
    <property type="entry name" value="NUDIX"/>
    <property type="match status" value="1"/>
</dbReference>
<comment type="caution">
    <text evidence="6">The sequence shown here is derived from an EMBL/GenBank/DDBJ whole genome shotgun (WGS) entry which is preliminary data.</text>
</comment>
<dbReference type="InterPro" id="IPR020084">
    <property type="entry name" value="NUDIX_hydrolase_CS"/>
</dbReference>
<evidence type="ECO:0000313" key="6">
    <source>
        <dbReference type="EMBL" id="GAA1673932.1"/>
    </source>
</evidence>
<dbReference type="CDD" id="cd02883">
    <property type="entry name" value="NUDIX_Hydrolase"/>
    <property type="match status" value="1"/>
</dbReference>
<evidence type="ECO:0000259" key="5">
    <source>
        <dbReference type="PROSITE" id="PS51462"/>
    </source>
</evidence>
<evidence type="ECO:0000256" key="2">
    <source>
        <dbReference type="ARBA" id="ARBA00005582"/>
    </source>
</evidence>
<dbReference type="PANTHER" id="PTHR43046">
    <property type="entry name" value="GDP-MANNOSE MANNOSYL HYDROLASE"/>
    <property type="match status" value="1"/>
</dbReference>
<evidence type="ECO:0000313" key="7">
    <source>
        <dbReference type="Proteomes" id="UP001500280"/>
    </source>
</evidence>
<comment type="similarity">
    <text evidence="2 4">Belongs to the Nudix hydrolase family.</text>
</comment>
<evidence type="ECO:0000256" key="1">
    <source>
        <dbReference type="ARBA" id="ARBA00001946"/>
    </source>
</evidence>
<dbReference type="PROSITE" id="PS00893">
    <property type="entry name" value="NUDIX_BOX"/>
    <property type="match status" value="1"/>
</dbReference>
<feature type="domain" description="Nudix hydrolase" evidence="5">
    <location>
        <begin position="1"/>
        <end position="110"/>
    </location>
</feature>